<dbReference type="InterPro" id="IPR003804">
    <property type="entry name" value="Lactate_perm"/>
</dbReference>
<feature type="transmembrane region" description="Helical" evidence="8">
    <location>
        <begin position="454"/>
        <end position="473"/>
    </location>
</feature>
<sequence length="474" mass="46559">MLPTLAATAPILVVLLLLAVRFPSLIAGTAGLTTALLAASTVHRPDRSEVVGAATSLGPTVLEVALILLGGVLLATALSATGARDHIAGWLERVGDEQDRVPAILLLVFGLTPFMESVTGFGLGVVITAPLLVRMGLSPVRAVVAGLLGLVLVPWGSLGPGTLVAAELGGQDVDALGVWSALLSLPVLLVSMTVVLVVVAPSRPSPRLLALAAAVVATLWGTLVLANTVGGTAPTGIIASGAVIALLLAVARVRHGALPRVTRDLARAVTPFVVLLAGILGATAIVAAVGSPAGAGWLTSPALWVLVAAAAAVRLYLPTGGQALPLVRTALSRWVPIAGNAIVFMAIGIVMATAGMAAHLADTVTGLGPASVALIPALGALGGYLTGTNTGAAAMFSAATTGAASGLGADGLVALAGQNVAGSYAIIVSPPRVALAVGVVLSGRSRLPAGATRVLATAVLVATAALCAVVPALA</sequence>
<comment type="similarity">
    <text evidence="2 8">Belongs to the lactate permease family.</text>
</comment>
<evidence type="ECO:0000256" key="7">
    <source>
        <dbReference type="ARBA" id="ARBA00023136"/>
    </source>
</evidence>
<feature type="transmembrane region" description="Helical" evidence="8">
    <location>
        <begin position="367"/>
        <end position="385"/>
    </location>
</feature>
<feature type="transmembrane region" description="Helical" evidence="8">
    <location>
        <begin position="178"/>
        <end position="201"/>
    </location>
</feature>
<dbReference type="PANTHER" id="PTHR30003:SF0">
    <property type="entry name" value="GLYCOLATE PERMEASE GLCA-RELATED"/>
    <property type="match status" value="1"/>
</dbReference>
<evidence type="ECO:0000256" key="5">
    <source>
        <dbReference type="ARBA" id="ARBA00022692"/>
    </source>
</evidence>
<evidence type="ECO:0000256" key="3">
    <source>
        <dbReference type="ARBA" id="ARBA00022448"/>
    </source>
</evidence>
<feature type="transmembrane region" description="Helical" evidence="8">
    <location>
        <begin position="265"/>
        <end position="289"/>
    </location>
</feature>
<feature type="transmembrane region" description="Helical" evidence="8">
    <location>
        <begin position="103"/>
        <end position="133"/>
    </location>
</feature>
<evidence type="ECO:0000256" key="6">
    <source>
        <dbReference type="ARBA" id="ARBA00022989"/>
    </source>
</evidence>
<accession>A0ABV5JU07</accession>
<keyword evidence="3 8" id="KW-0813">Transport</keyword>
<evidence type="ECO:0000256" key="2">
    <source>
        <dbReference type="ARBA" id="ARBA00010100"/>
    </source>
</evidence>
<comment type="caution">
    <text evidence="9">The sequence shown here is derived from an EMBL/GenBank/DDBJ whole genome shotgun (WGS) entry which is preliminary data.</text>
</comment>
<feature type="transmembrane region" description="Helical" evidence="8">
    <location>
        <begin position="421"/>
        <end position="442"/>
    </location>
</feature>
<proteinExistence type="inferred from homology"/>
<feature type="transmembrane region" description="Helical" evidence="8">
    <location>
        <begin position="392"/>
        <end position="415"/>
    </location>
</feature>
<evidence type="ECO:0000313" key="10">
    <source>
        <dbReference type="Proteomes" id="UP001589700"/>
    </source>
</evidence>
<feature type="transmembrane region" description="Helical" evidence="8">
    <location>
        <begin position="208"/>
        <end position="226"/>
    </location>
</feature>
<keyword evidence="5 8" id="KW-0812">Transmembrane</keyword>
<organism evidence="9 10">
    <name type="scientific">Dietzia aerolata</name>
    <dbReference type="NCBI Taxonomy" id="595984"/>
    <lineage>
        <taxon>Bacteria</taxon>
        <taxon>Bacillati</taxon>
        <taxon>Actinomycetota</taxon>
        <taxon>Actinomycetes</taxon>
        <taxon>Mycobacteriales</taxon>
        <taxon>Dietziaceae</taxon>
        <taxon>Dietzia</taxon>
    </lineage>
</organism>
<dbReference type="Proteomes" id="UP001589700">
    <property type="component" value="Unassembled WGS sequence"/>
</dbReference>
<feature type="transmembrane region" description="Helical" evidence="8">
    <location>
        <begin position="232"/>
        <end position="253"/>
    </location>
</feature>
<keyword evidence="7 8" id="KW-0472">Membrane</keyword>
<dbReference type="Pfam" id="PF02652">
    <property type="entry name" value="Lactate_perm"/>
    <property type="match status" value="2"/>
</dbReference>
<evidence type="ECO:0000256" key="8">
    <source>
        <dbReference type="RuleBase" id="RU365092"/>
    </source>
</evidence>
<name>A0ABV5JU07_9ACTN</name>
<dbReference type="RefSeq" id="WP_380024215.1">
    <property type="nucleotide sequence ID" value="NZ_JBHMDY010000013.1"/>
</dbReference>
<keyword evidence="10" id="KW-1185">Reference proteome</keyword>
<dbReference type="EMBL" id="JBHMDY010000013">
    <property type="protein sequence ID" value="MFB9261233.1"/>
    <property type="molecule type" value="Genomic_DNA"/>
</dbReference>
<comment type="subcellular location">
    <subcellularLocation>
        <location evidence="1 8">Cell membrane</location>
        <topology evidence="1 8">Multi-pass membrane protein</topology>
    </subcellularLocation>
</comment>
<feature type="transmembrane region" description="Helical" evidence="8">
    <location>
        <begin position="140"/>
        <end position="158"/>
    </location>
</feature>
<reference evidence="9 10" key="1">
    <citation type="submission" date="2024-09" db="EMBL/GenBank/DDBJ databases">
        <authorList>
            <person name="Sun Q."/>
            <person name="Mori K."/>
        </authorList>
    </citation>
    <scope>NUCLEOTIDE SEQUENCE [LARGE SCALE GENOMIC DNA]</scope>
    <source>
        <strain evidence="9 10">CCM 7659</strain>
    </source>
</reference>
<feature type="transmembrane region" description="Helical" evidence="8">
    <location>
        <begin position="295"/>
        <end position="317"/>
    </location>
</feature>
<evidence type="ECO:0000313" key="9">
    <source>
        <dbReference type="EMBL" id="MFB9261233.1"/>
    </source>
</evidence>
<keyword evidence="6 8" id="KW-1133">Transmembrane helix</keyword>
<comment type="function">
    <text evidence="8">Uptake of L-lactate across the membrane. Can also transport D-lactate and glycolate.</text>
</comment>
<evidence type="ECO:0000256" key="4">
    <source>
        <dbReference type="ARBA" id="ARBA00022475"/>
    </source>
</evidence>
<gene>
    <name evidence="9" type="ORF">ACFFVD_15660</name>
</gene>
<feature type="transmembrane region" description="Helical" evidence="8">
    <location>
        <begin position="337"/>
        <end position="361"/>
    </location>
</feature>
<dbReference type="PANTHER" id="PTHR30003">
    <property type="entry name" value="L-LACTATE PERMEASE"/>
    <property type="match status" value="1"/>
</dbReference>
<protein>
    <recommendedName>
        <fullName evidence="8">L-lactate permease</fullName>
    </recommendedName>
</protein>
<keyword evidence="4 8" id="KW-1003">Cell membrane</keyword>
<evidence type="ECO:0000256" key="1">
    <source>
        <dbReference type="ARBA" id="ARBA00004651"/>
    </source>
</evidence>